<evidence type="ECO:0000256" key="2">
    <source>
        <dbReference type="SAM" id="Phobius"/>
    </source>
</evidence>
<sequence>MVGTIRINLIVAALAAVFTFVMSLGNNMFVTTCLKSLYSFAILFVLTFGFRWVLGVLVTIEKTKTSMSPNDLTSDSHIGSTLDVSTPEEDHETNELLKAGLDPTSTAQASEPQFSPLNPPKLVTKNQIDPEQLAGALRRMSED</sequence>
<feature type="compositionally biased region" description="Polar residues" evidence="1">
    <location>
        <begin position="103"/>
        <end position="116"/>
    </location>
</feature>
<dbReference type="RefSeq" id="WP_235121933.1">
    <property type="nucleotide sequence ID" value="NZ_CP090978.1"/>
</dbReference>
<proteinExistence type="predicted"/>
<keyword evidence="4" id="KW-1185">Reference proteome</keyword>
<evidence type="ECO:0000313" key="3">
    <source>
        <dbReference type="EMBL" id="UJF35366.1"/>
    </source>
</evidence>
<evidence type="ECO:0000313" key="4">
    <source>
        <dbReference type="Proteomes" id="UP001649230"/>
    </source>
</evidence>
<organism evidence="3 4">
    <name type="scientific">Paenibacillus hexagrammi</name>
    <dbReference type="NCBI Taxonomy" id="2908839"/>
    <lineage>
        <taxon>Bacteria</taxon>
        <taxon>Bacillati</taxon>
        <taxon>Bacillota</taxon>
        <taxon>Bacilli</taxon>
        <taxon>Bacillales</taxon>
        <taxon>Paenibacillaceae</taxon>
        <taxon>Paenibacillus</taxon>
    </lineage>
</organism>
<feature type="region of interest" description="Disordered" evidence="1">
    <location>
        <begin position="66"/>
        <end position="129"/>
    </location>
</feature>
<feature type="transmembrane region" description="Helical" evidence="2">
    <location>
        <begin position="7"/>
        <end position="25"/>
    </location>
</feature>
<name>A0ABY3SN50_9BACL</name>
<keyword evidence="2" id="KW-0812">Transmembrane</keyword>
<evidence type="ECO:0000256" key="1">
    <source>
        <dbReference type="SAM" id="MobiDB-lite"/>
    </source>
</evidence>
<accession>A0ABY3SN50</accession>
<keyword evidence="2" id="KW-0472">Membrane</keyword>
<keyword evidence="2" id="KW-1133">Transmembrane helix</keyword>
<gene>
    <name evidence="3" type="ORF">L0M14_09795</name>
</gene>
<dbReference type="Proteomes" id="UP001649230">
    <property type="component" value="Chromosome"/>
</dbReference>
<reference evidence="3 4" key="1">
    <citation type="journal article" date="2024" name="Int. J. Syst. Evol. Microbiol.">
        <title>Paenibacillus hexagrammi sp. nov., a novel bacterium isolated from the gut content of Hexagrammos agrammus.</title>
        <authorList>
            <person name="Jung H.K."/>
            <person name="Kim D.G."/>
            <person name="Zin H."/>
            <person name="Park J."/>
            <person name="Jung H."/>
            <person name="Kim Y.O."/>
            <person name="Kong H.J."/>
            <person name="Kim J.W."/>
            <person name="Kim Y.S."/>
        </authorList>
    </citation>
    <scope>NUCLEOTIDE SEQUENCE [LARGE SCALE GENOMIC DNA]</scope>
    <source>
        <strain evidence="3 4">YPD9-1</strain>
    </source>
</reference>
<evidence type="ECO:0008006" key="5">
    <source>
        <dbReference type="Google" id="ProtNLM"/>
    </source>
</evidence>
<feature type="transmembrane region" description="Helical" evidence="2">
    <location>
        <begin position="37"/>
        <end position="60"/>
    </location>
</feature>
<dbReference type="EMBL" id="CP090978">
    <property type="protein sequence ID" value="UJF35366.1"/>
    <property type="molecule type" value="Genomic_DNA"/>
</dbReference>
<protein>
    <recommendedName>
        <fullName evidence="5">Transmembrane protein</fullName>
    </recommendedName>
</protein>
<feature type="compositionally biased region" description="Polar residues" evidence="1">
    <location>
        <begin position="66"/>
        <end position="84"/>
    </location>
</feature>